<reference evidence="2 3" key="1">
    <citation type="submission" date="2016-10" db="EMBL/GenBank/DDBJ databases">
        <authorList>
            <person name="de Groot N.N."/>
        </authorList>
    </citation>
    <scope>NUCLEOTIDE SEQUENCE [LARGE SCALE GENOMIC DNA]</scope>
    <source>
        <strain evidence="2 3">CGMCC 1.7056</strain>
    </source>
</reference>
<dbReference type="Proteomes" id="UP000198832">
    <property type="component" value="Unassembled WGS sequence"/>
</dbReference>
<keyword evidence="1" id="KW-0472">Membrane</keyword>
<evidence type="ECO:0000256" key="1">
    <source>
        <dbReference type="SAM" id="Phobius"/>
    </source>
</evidence>
<accession>A0A1I1G5L1</accession>
<gene>
    <name evidence="2" type="ORF">SAMN04487968_103206</name>
</gene>
<dbReference type="OrthoDB" id="3788276at2"/>
<keyword evidence="3" id="KW-1185">Reference proteome</keyword>
<feature type="transmembrane region" description="Helical" evidence="1">
    <location>
        <begin position="124"/>
        <end position="144"/>
    </location>
</feature>
<feature type="transmembrane region" description="Helical" evidence="1">
    <location>
        <begin position="97"/>
        <end position="117"/>
    </location>
</feature>
<sequence length="171" mass="17999">MDERPASLTLALQLLVALVLLGAVAVVLIVVLRDDLVRSWAEGNPAVRELLRTGGLPAVEQGSVPPPQFVRVAITLYVVLSGLIGVFGVFLSNGYEWARLGITALLFFSGVAGVAGLRVGQPTTFTVCTIVGLALFAALMVPLWHPDTTAYIHADPDADTGVDADLDTALH</sequence>
<name>A0A1I1G5L1_9ACTN</name>
<proteinExistence type="predicted"/>
<evidence type="ECO:0000313" key="2">
    <source>
        <dbReference type="EMBL" id="SFC05108.1"/>
    </source>
</evidence>
<dbReference type="STRING" id="574651.SAMN04487968_103206"/>
<organism evidence="2 3">
    <name type="scientific">Nocardioides terrae</name>
    <dbReference type="NCBI Taxonomy" id="574651"/>
    <lineage>
        <taxon>Bacteria</taxon>
        <taxon>Bacillati</taxon>
        <taxon>Actinomycetota</taxon>
        <taxon>Actinomycetes</taxon>
        <taxon>Propionibacteriales</taxon>
        <taxon>Nocardioidaceae</taxon>
        <taxon>Nocardioides</taxon>
    </lineage>
</organism>
<feature type="transmembrane region" description="Helical" evidence="1">
    <location>
        <begin position="12"/>
        <end position="32"/>
    </location>
</feature>
<dbReference type="AlphaFoldDB" id="A0A1I1G5L1"/>
<feature type="transmembrane region" description="Helical" evidence="1">
    <location>
        <begin position="69"/>
        <end position="91"/>
    </location>
</feature>
<evidence type="ECO:0000313" key="3">
    <source>
        <dbReference type="Proteomes" id="UP000198832"/>
    </source>
</evidence>
<keyword evidence="1" id="KW-1133">Transmembrane helix</keyword>
<keyword evidence="1" id="KW-0812">Transmembrane</keyword>
<dbReference type="EMBL" id="FOLB01000003">
    <property type="protein sequence ID" value="SFC05108.1"/>
    <property type="molecule type" value="Genomic_DNA"/>
</dbReference>
<protein>
    <submittedName>
        <fullName evidence="2">Uncharacterized protein</fullName>
    </submittedName>
</protein>
<dbReference type="RefSeq" id="WP_091121261.1">
    <property type="nucleotide sequence ID" value="NZ_FOLB01000003.1"/>
</dbReference>